<reference evidence="2 3" key="1">
    <citation type="submission" date="2018-11" db="EMBL/GenBank/DDBJ databases">
        <authorList>
            <consortium name="Pathogen Informatics"/>
        </authorList>
    </citation>
    <scope>NUCLEOTIDE SEQUENCE [LARGE SCALE GENOMIC DNA]</scope>
</reference>
<feature type="region of interest" description="Disordered" evidence="1">
    <location>
        <begin position="35"/>
        <end position="105"/>
    </location>
</feature>
<feature type="compositionally biased region" description="Basic residues" evidence="1">
    <location>
        <begin position="74"/>
        <end position="85"/>
    </location>
</feature>
<proteinExistence type="predicted"/>
<sequence>MYSLGTSPRHGDCKFHLWQTAVFLNQVRKFEMSTTTLPIFFPKKRTKRDEDDHPADNADDTGSTRRQSTPAQRNPKKKKPTKSHAKRECDRYAPHMRQHSKQFKK</sequence>
<accession>A0A183GXG6</accession>
<keyword evidence="3" id="KW-1185">Reference proteome</keyword>
<feature type="compositionally biased region" description="Basic and acidic residues" evidence="1">
    <location>
        <begin position="47"/>
        <end position="56"/>
    </location>
</feature>
<organism evidence="3 4">
    <name type="scientific">Heligmosomoides polygyrus</name>
    <name type="common">Parasitic roundworm</name>
    <dbReference type="NCBI Taxonomy" id="6339"/>
    <lineage>
        <taxon>Eukaryota</taxon>
        <taxon>Metazoa</taxon>
        <taxon>Ecdysozoa</taxon>
        <taxon>Nematoda</taxon>
        <taxon>Chromadorea</taxon>
        <taxon>Rhabditida</taxon>
        <taxon>Rhabditina</taxon>
        <taxon>Rhabditomorpha</taxon>
        <taxon>Strongyloidea</taxon>
        <taxon>Heligmosomidae</taxon>
        <taxon>Heligmosomoides</taxon>
    </lineage>
</organism>
<protein>
    <submittedName>
        <fullName evidence="4">P25</fullName>
    </submittedName>
</protein>
<evidence type="ECO:0000313" key="2">
    <source>
        <dbReference type="EMBL" id="VDP63316.1"/>
    </source>
</evidence>
<gene>
    <name evidence="2" type="ORF">HPBE_LOCUS27385</name>
</gene>
<evidence type="ECO:0000256" key="1">
    <source>
        <dbReference type="SAM" id="MobiDB-lite"/>
    </source>
</evidence>
<reference evidence="4" key="2">
    <citation type="submission" date="2019-09" db="UniProtKB">
        <authorList>
            <consortium name="WormBaseParasite"/>
        </authorList>
    </citation>
    <scope>IDENTIFICATION</scope>
</reference>
<feature type="compositionally biased region" description="Basic residues" evidence="1">
    <location>
        <begin position="94"/>
        <end position="105"/>
    </location>
</feature>
<name>A0A183GXG6_HELPZ</name>
<accession>A0A3P8J9B5</accession>
<dbReference type="AlphaFoldDB" id="A0A183GXG6"/>
<dbReference type="WBParaSite" id="HPBE_0002738601-mRNA-1">
    <property type="protein sequence ID" value="HPBE_0002738601-mRNA-1"/>
    <property type="gene ID" value="HPBE_0002738601"/>
</dbReference>
<dbReference type="Proteomes" id="UP000050761">
    <property type="component" value="Unassembled WGS sequence"/>
</dbReference>
<dbReference type="EMBL" id="UZAH01043499">
    <property type="protein sequence ID" value="VDP63316.1"/>
    <property type="molecule type" value="Genomic_DNA"/>
</dbReference>
<evidence type="ECO:0000313" key="3">
    <source>
        <dbReference type="Proteomes" id="UP000050761"/>
    </source>
</evidence>
<evidence type="ECO:0000313" key="4">
    <source>
        <dbReference type="WBParaSite" id="HPBE_0002738601-mRNA-1"/>
    </source>
</evidence>